<dbReference type="Proteomes" id="UP000011074">
    <property type="component" value="Chromosome"/>
</dbReference>
<evidence type="ECO:0000259" key="2">
    <source>
        <dbReference type="SMART" id="SM00458"/>
    </source>
</evidence>
<evidence type="ECO:0000256" key="1">
    <source>
        <dbReference type="SAM" id="MobiDB-lite"/>
    </source>
</evidence>
<accession>A0A8A1UGM0</accession>
<feature type="domain" description="Ricin B lectin" evidence="2">
    <location>
        <begin position="66"/>
        <end position="207"/>
    </location>
</feature>
<evidence type="ECO:0000313" key="4">
    <source>
        <dbReference type="Proteomes" id="UP000011074"/>
    </source>
</evidence>
<feature type="region of interest" description="Disordered" evidence="1">
    <location>
        <begin position="1"/>
        <end position="23"/>
    </location>
</feature>
<sequence>MTVFERSSRRAPDLRRASPHDSSFGASVTAATGLFVHLSDLAAVEPPRPVKGRGVSGAEGLAAVGDGAYVVRNVGSGLLLEVEDGRKGSGANVRQGKDDGSPGQLWRITEVHPGSGLRHLTNVGSGKRLDVTGASTENGANVQQWKANNYGAQEWLLEQHVDAPGTFTLTNYASGLLLEVADDSAEPGANVQQWEDRDRAGQWWRLESR</sequence>
<name>A0A8A1UGM0_STRR1</name>
<reference evidence="3" key="3">
    <citation type="journal article" date="2021" name="bioRxiv">
        <title>Bilateral symmetry of linear streptomycete chromosomes.</title>
        <authorList>
            <person name="Algora-Gallardo L."/>
            <person name="Schniete J.K."/>
            <person name="Mark D.R."/>
            <person name="Hunter I.S."/>
            <person name="Herron P.R."/>
        </authorList>
    </citation>
    <scope>NUCLEOTIDE SEQUENCE</scope>
    <source>
        <strain evidence="3">ATCC 10970</strain>
    </source>
</reference>
<dbReference type="InterPro" id="IPR000772">
    <property type="entry name" value="Ricin_B_lectin"/>
</dbReference>
<dbReference type="PROSITE" id="PS50231">
    <property type="entry name" value="RICIN_B_LECTIN"/>
    <property type="match status" value="1"/>
</dbReference>
<dbReference type="EMBL" id="CP048261">
    <property type="protein sequence ID" value="QST79007.1"/>
    <property type="molecule type" value="Genomic_DNA"/>
</dbReference>
<reference evidence="3" key="2">
    <citation type="submission" date="2020-01" db="EMBL/GenBank/DDBJ databases">
        <authorList>
            <person name="Algora L."/>
            <person name="Schniete J.K."/>
            <person name="MacFadyen A."/>
            <person name="Hoskisson P.A."/>
            <person name="Hunter I.S."/>
            <person name="Herron P.R."/>
        </authorList>
    </citation>
    <scope>NUCLEOTIDE SEQUENCE</scope>
    <source>
        <strain evidence="3">ATCC 10970</strain>
    </source>
</reference>
<dbReference type="AlphaFoldDB" id="A0A8A1UGM0"/>
<dbReference type="SUPFAM" id="SSF50370">
    <property type="entry name" value="Ricin B-like lectins"/>
    <property type="match status" value="1"/>
</dbReference>
<organism evidence="3 4">
    <name type="scientific">Streptomyces rimosus subsp. rimosus (strain ATCC 10970 / DSM 40260 / JCM 4667 / NRRL 2234)</name>
    <dbReference type="NCBI Taxonomy" id="1265868"/>
    <lineage>
        <taxon>Bacteria</taxon>
        <taxon>Bacillati</taxon>
        <taxon>Actinomycetota</taxon>
        <taxon>Actinomycetes</taxon>
        <taxon>Kitasatosporales</taxon>
        <taxon>Streptomycetaceae</taxon>
        <taxon>Streptomyces</taxon>
    </lineage>
</organism>
<protein>
    <submittedName>
        <fullName evidence="3">RICIN domain-containing protein</fullName>
    </submittedName>
</protein>
<dbReference type="Gene3D" id="2.80.10.50">
    <property type="match status" value="2"/>
</dbReference>
<dbReference type="InterPro" id="IPR035992">
    <property type="entry name" value="Ricin_B-like_lectins"/>
</dbReference>
<dbReference type="CDD" id="cd00161">
    <property type="entry name" value="beta-trefoil_Ricin-like"/>
    <property type="match status" value="1"/>
</dbReference>
<evidence type="ECO:0000313" key="3">
    <source>
        <dbReference type="EMBL" id="QST79007.1"/>
    </source>
</evidence>
<reference evidence="3" key="1">
    <citation type="submission" date="2012-12" db="EMBL/GenBank/DDBJ databases">
        <authorList>
            <person name="Pethick F.E."/>
            <person name="MacFadyen A.C."/>
            <person name="Tang Z."/>
            <person name="Sangal V."/>
            <person name="Tze-Tze L."/>
            <person name="Chu J."/>
            <person name="Guo M."/>
            <person name="Kirby R."/>
            <person name="Hoskisson P.A."/>
            <person name="Herron P.R."/>
            <person name="Hunter I.S."/>
        </authorList>
    </citation>
    <scope>NUCLEOTIDE SEQUENCE</scope>
    <source>
        <strain evidence="3">ATCC 10970</strain>
    </source>
</reference>
<dbReference type="SMART" id="SM00458">
    <property type="entry name" value="RICIN"/>
    <property type="match status" value="1"/>
</dbReference>
<feature type="compositionally biased region" description="Basic and acidic residues" evidence="1">
    <location>
        <begin position="1"/>
        <end position="19"/>
    </location>
</feature>
<dbReference type="Pfam" id="PF14200">
    <property type="entry name" value="RicinB_lectin_2"/>
    <property type="match status" value="1"/>
</dbReference>
<proteinExistence type="predicted"/>
<gene>
    <name evidence="3" type="ORF">SRIM_001380</name>
</gene>